<comment type="subcellular location">
    <subcellularLocation>
        <location evidence="1">Cytoplasm</location>
    </subcellularLocation>
</comment>
<comment type="caution">
    <text evidence="1">Lacks conserved residue(s) required for the propagation of feature annotation.</text>
</comment>
<feature type="binding site" evidence="1">
    <location>
        <position position="91"/>
    </location>
    <ligand>
        <name>Mg(2+)</name>
        <dbReference type="ChEBI" id="CHEBI:18420"/>
    </ligand>
</feature>
<dbReference type="SUPFAM" id="SSF52540">
    <property type="entry name" value="P-loop containing nucleoside triphosphate hydrolases"/>
    <property type="match status" value="1"/>
</dbReference>
<dbReference type="Proteomes" id="UP001147653">
    <property type="component" value="Unassembled WGS sequence"/>
</dbReference>
<evidence type="ECO:0000313" key="2">
    <source>
        <dbReference type="EMBL" id="MDA0181304.1"/>
    </source>
</evidence>
<reference evidence="2" key="1">
    <citation type="submission" date="2022-10" db="EMBL/GenBank/DDBJ databases">
        <title>The WGS of Solirubrobacter phytolaccae KCTC 29190.</title>
        <authorList>
            <person name="Jiang Z."/>
        </authorList>
    </citation>
    <scope>NUCLEOTIDE SEQUENCE</scope>
    <source>
        <strain evidence="2">KCTC 29190</strain>
    </source>
</reference>
<keyword evidence="1" id="KW-0547">Nucleotide-binding</keyword>
<dbReference type="GO" id="GO:0000287">
    <property type="term" value="F:magnesium ion binding"/>
    <property type="evidence" value="ECO:0007669"/>
    <property type="project" value="UniProtKB-UniRule"/>
</dbReference>
<dbReference type="Pfam" id="PF13500">
    <property type="entry name" value="AAA_26"/>
    <property type="match status" value="1"/>
</dbReference>
<feature type="active site" evidence="1">
    <location>
        <position position="26"/>
    </location>
</feature>
<keyword evidence="3" id="KW-1185">Reference proteome</keyword>
<dbReference type="NCBIfam" id="TIGR00347">
    <property type="entry name" value="bioD"/>
    <property type="match status" value="1"/>
</dbReference>
<accession>A0A9X3N894</accession>
<comment type="catalytic activity">
    <reaction evidence="1">
        <text>(7R,8S)-7,8-diammoniononanoate + CO2 + ATP = (4R,5S)-dethiobiotin + ADP + phosphate + 3 H(+)</text>
        <dbReference type="Rhea" id="RHEA:15805"/>
        <dbReference type="ChEBI" id="CHEBI:15378"/>
        <dbReference type="ChEBI" id="CHEBI:16526"/>
        <dbReference type="ChEBI" id="CHEBI:30616"/>
        <dbReference type="ChEBI" id="CHEBI:43474"/>
        <dbReference type="ChEBI" id="CHEBI:149469"/>
        <dbReference type="ChEBI" id="CHEBI:149473"/>
        <dbReference type="ChEBI" id="CHEBI:456216"/>
        <dbReference type="EC" id="6.3.3.3"/>
    </reaction>
</comment>
<dbReference type="PIRSF" id="PIRSF006755">
    <property type="entry name" value="DTB_synth"/>
    <property type="match status" value="1"/>
</dbReference>
<feature type="binding site" evidence="1">
    <location>
        <begin position="91"/>
        <end position="94"/>
    </location>
    <ligand>
        <name>ATP</name>
        <dbReference type="ChEBI" id="CHEBI:30616"/>
    </ligand>
</feature>
<gene>
    <name evidence="1 2" type="primary">bioD</name>
    <name evidence="2" type="ORF">OJ997_13440</name>
</gene>
<dbReference type="GO" id="GO:0005524">
    <property type="term" value="F:ATP binding"/>
    <property type="evidence" value="ECO:0007669"/>
    <property type="project" value="UniProtKB-UniRule"/>
</dbReference>
<feature type="binding site" evidence="1">
    <location>
        <begin position="7"/>
        <end position="12"/>
    </location>
    <ligand>
        <name>ATP</name>
        <dbReference type="ChEBI" id="CHEBI:30616"/>
    </ligand>
</feature>
<dbReference type="PANTHER" id="PTHR43210">
    <property type="entry name" value="DETHIOBIOTIN SYNTHETASE"/>
    <property type="match status" value="1"/>
</dbReference>
<feature type="binding site" evidence="1">
    <location>
        <position position="35"/>
    </location>
    <ligand>
        <name>ATP</name>
        <dbReference type="ChEBI" id="CHEBI:30616"/>
    </ligand>
</feature>
<dbReference type="InterPro" id="IPR027417">
    <property type="entry name" value="P-loop_NTPase"/>
</dbReference>
<name>A0A9X3N894_9ACTN</name>
<comment type="caution">
    <text evidence="2">The sequence shown here is derived from an EMBL/GenBank/DDBJ whole genome shotgun (WGS) entry which is preliminary data.</text>
</comment>
<keyword evidence="1" id="KW-0093">Biotin biosynthesis</keyword>
<evidence type="ECO:0000256" key="1">
    <source>
        <dbReference type="HAMAP-Rule" id="MF_00336"/>
    </source>
</evidence>
<feature type="binding site" evidence="1">
    <location>
        <position position="35"/>
    </location>
    <ligand>
        <name>Mg(2+)</name>
        <dbReference type="ChEBI" id="CHEBI:18420"/>
    </ligand>
</feature>
<keyword evidence="1" id="KW-0963">Cytoplasm</keyword>
<organism evidence="2 3">
    <name type="scientific">Solirubrobacter phytolaccae</name>
    <dbReference type="NCBI Taxonomy" id="1404360"/>
    <lineage>
        <taxon>Bacteria</taxon>
        <taxon>Bacillati</taxon>
        <taxon>Actinomycetota</taxon>
        <taxon>Thermoleophilia</taxon>
        <taxon>Solirubrobacterales</taxon>
        <taxon>Solirubrobacteraceae</taxon>
        <taxon>Solirubrobacter</taxon>
    </lineage>
</organism>
<proteinExistence type="inferred from homology"/>
<feature type="binding site" evidence="1">
    <location>
        <position position="11"/>
    </location>
    <ligand>
        <name>Mg(2+)</name>
        <dbReference type="ChEBI" id="CHEBI:18420"/>
    </ligand>
</feature>
<feature type="binding site" evidence="1">
    <location>
        <begin position="152"/>
        <end position="153"/>
    </location>
    <ligand>
        <name>ATP</name>
        <dbReference type="ChEBI" id="CHEBI:30616"/>
    </ligand>
</feature>
<dbReference type="PANTHER" id="PTHR43210:SF5">
    <property type="entry name" value="DETHIOBIOTIN SYNTHETASE"/>
    <property type="match status" value="1"/>
</dbReference>
<keyword evidence="1 2" id="KW-0436">Ligase</keyword>
<dbReference type="AlphaFoldDB" id="A0A9X3N894"/>
<dbReference type="Gene3D" id="3.40.50.300">
    <property type="entry name" value="P-loop containing nucleotide triphosphate hydrolases"/>
    <property type="match status" value="1"/>
</dbReference>
<feature type="binding site" evidence="1">
    <location>
        <position position="30"/>
    </location>
    <ligand>
        <name>substrate</name>
    </ligand>
</feature>
<keyword evidence="1" id="KW-0479">Metal-binding</keyword>
<dbReference type="EC" id="6.3.3.3" evidence="1"/>
<sequence>MTGTDTGVGKTIVSAALARPGAAYVKPAQTGDDDDAATVAKLSGAEVHTLARYPEPLAPATAARRAGLPPVTPLQVAEFVRTLQNDLVIIEGAGGLLVRFDEAGGTILDVAALLKAPMIVVARAGLGTLNHTALTVEAIKRRGVTCLGIMIGSWPRDPDLAAECNLEDLTQIAPVLGRIREGEFTTMELPA</sequence>
<dbReference type="GO" id="GO:0009102">
    <property type="term" value="P:biotin biosynthetic process"/>
    <property type="evidence" value="ECO:0007669"/>
    <property type="project" value="UniProtKB-UniRule"/>
</dbReference>
<keyword evidence="1" id="KW-0460">Magnesium</keyword>
<dbReference type="GO" id="GO:0004141">
    <property type="term" value="F:dethiobiotin synthase activity"/>
    <property type="evidence" value="ECO:0007669"/>
    <property type="project" value="UniProtKB-UniRule"/>
</dbReference>
<comment type="cofactor">
    <cofactor evidence="1">
        <name>Mg(2+)</name>
        <dbReference type="ChEBI" id="CHEBI:18420"/>
    </cofactor>
</comment>
<dbReference type="EMBL" id="JAPDDP010000020">
    <property type="protein sequence ID" value="MDA0181304.1"/>
    <property type="molecule type" value="Genomic_DNA"/>
</dbReference>
<comment type="pathway">
    <text evidence="1">Cofactor biosynthesis; biotin biosynthesis; biotin from 7,8-diaminononanoate: step 1/2.</text>
</comment>
<dbReference type="CDD" id="cd03109">
    <property type="entry name" value="DTBS"/>
    <property type="match status" value="1"/>
</dbReference>
<evidence type="ECO:0000313" key="3">
    <source>
        <dbReference type="Proteomes" id="UP001147653"/>
    </source>
</evidence>
<protein>
    <recommendedName>
        <fullName evidence="1">ATP-dependent dethiobiotin synthetase BioD</fullName>
        <ecNumber evidence="1">6.3.3.3</ecNumber>
    </recommendedName>
    <alternativeName>
        <fullName evidence="1">DTB synthetase</fullName>
        <shortName evidence="1">DTBS</shortName>
    </alternativeName>
    <alternativeName>
        <fullName evidence="1">Dethiobiotin synthase</fullName>
    </alternativeName>
</protein>
<comment type="function">
    <text evidence="1">Catalyzes a mechanistically unusual reaction, the ATP-dependent insertion of CO2 between the N7 and N8 nitrogen atoms of 7,8-diaminopelargonic acid (DAPA, also called 7,8-diammoniononanoate) to form a ureido ring.</text>
</comment>
<dbReference type="InterPro" id="IPR004472">
    <property type="entry name" value="DTB_synth_BioD"/>
</dbReference>
<comment type="subunit">
    <text evidence="1">Homodimer.</text>
</comment>
<dbReference type="HAMAP" id="MF_00336">
    <property type="entry name" value="BioD"/>
    <property type="match status" value="1"/>
</dbReference>
<dbReference type="GO" id="GO:0005829">
    <property type="term" value="C:cytosol"/>
    <property type="evidence" value="ECO:0007669"/>
    <property type="project" value="TreeGrafter"/>
</dbReference>
<keyword evidence="1" id="KW-0067">ATP-binding</keyword>
<comment type="similarity">
    <text evidence="1">Belongs to the dethiobiotin synthetase family.</text>
</comment>